<reference evidence="5 6" key="1">
    <citation type="submission" date="2016-03" db="EMBL/GenBank/DDBJ databases">
        <title>Comparative genomics of the ectomycorrhizal sister species Rhizopogon vinicolor and Rhizopogon vesiculosus (Basidiomycota: Boletales) reveals a divergence of the mating type B locus.</title>
        <authorList>
            <person name="Mujic A.B."/>
            <person name="Kuo A."/>
            <person name="Tritt A."/>
            <person name="Lipzen A."/>
            <person name="Chen C."/>
            <person name="Johnson J."/>
            <person name="Sharma A."/>
            <person name="Barry K."/>
            <person name="Grigoriev I.V."/>
            <person name="Spatafora J.W."/>
        </authorList>
    </citation>
    <scope>NUCLEOTIDE SEQUENCE [LARGE SCALE GENOMIC DNA]</scope>
    <source>
        <strain evidence="5 6">AM-OR11-056</strain>
    </source>
</reference>
<evidence type="ECO:0000313" key="5">
    <source>
        <dbReference type="EMBL" id="OJA14500.1"/>
    </source>
</evidence>
<dbReference type="SMART" id="SM00382">
    <property type="entry name" value="AAA"/>
    <property type="match status" value="1"/>
</dbReference>
<evidence type="ECO:0000256" key="1">
    <source>
        <dbReference type="ARBA" id="ARBA00006184"/>
    </source>
</evidence>
<dbReference type="Proteomes" id="UP000183567">
    <property type="component" value="Unassembled WGS sequence"/>
</dbReference>
<organism evidence="5 6">
    <name type="scientific">Rhizopogon vesiculosus</name>
    <dbReference type="NCBI Taxonomy" id="180088"/>
    <lineage>
        <taxon>Eukaryota</taxon>
        <taxon>Fungi</taxon>
        <taxon>Dikarya</taxon>
        <taxon>Basidiomycota</taxon>
        <taxon>Agaricomycotina</taxon>
        <taxon>Agaricomycetes</taxon>
        <taxon>Agaricomycetidae</taxon>
        <taxon>Boletales</taxon>
        <taxon>Suillineae</taxon>
        <taxon>Rhizopogonaceae</taxon>
        <taxon>Rhizopogon</taxon>
    </lineage>
</organism>
<dbReference type="Gene3D" id="1.10.8.60">
    <property type="match status" value="1"/>
</dbReference>
<evidence type="ECO:0000256" key="2">
    <source>
        <dbReference type="ARBA" id="ARBA00022705"/>
    </source>
</evidence>
<feature type="region of interest" description="Disordered" evidence="3">
    <location>
        <begin position="488"/>
        <end position="507"/>
    </location>
</feature>
<keyword evidence="2" id="KW-0235">DNA replication</keyword>
<evidence type="ECO:0000256" key="3">
    <source>
        <dbReference type="SAM" id="MobiDB-lite"/>
    </source>
</evidence>
<feature type="region of interest" description="Disordered" evidence="3">
    <location>
        <begin position="95"/>
        <end position="130"/>
    </location>
</feature>
<dbReference type="InterPro" id="IPR050311">
    <property type="entry name" value="ORC1/CDC6"/>
</dbReference>
<evidence type="ECO:0000313" key="6">
    <source>
        <dbReference type="Proteomes" id="UP000183567"/>
    </source>
</evidence>
<feature type="region of interest" description="Disordered" evidence="3">
    <location>
        <begin position="1"/>
        <end position="80"/>
    </location>
</feature>
<dbReference type="AlphaFoldDB" id="A0A1J8QS17"/>
<dbReference type="STRING" id="180088.A0A1J8QS17"/>
<dbReference type="InterPro" id="IPR003593">
    <property type="entry name" value="AAA+_ATPase"/>
</dbReference>
<dbReference type="PANTHER" id="PTHR10763">
    <property type="entry name" value="CELL DIVISION CONTROL PROTEIN 6-RELATED"/>
    <property type="match status" value="1"/>
</dbReference>
<comment type="caution">
    <text evidence="5">The sequence shown here is derived from an EMBL/GenBank/DDBJ whole genome shotgun (WGS) entry which is preliminary data.</text>
</comment>
<comment type="similarity">
    <text evidence="1">Belongs to the CDC6/cdc18 family.</text>
</comment>
<dbReference type="EMBL" id="LVVM01003644">
    <property type="protein sequence ID" value="OJA14500.1"/>
    <property type="molecule type" value="Genomic_DNA"/>
</dbReference>
<dbReference type="CDD" id="cd00009">
    <property type="entry name" value="AAA"/>
    <property type="match status" value="1"/>
</dbReference>
<dbReference type="GO" id="GO:0033314">
    <property type="term" value="P:mitotic DNA replication checkpoint signaling"/>
    <property type="evidence" value="ECO:0007669"/>
    <property type="project" value="TreeGrafter"/>
</dbReference>
<dbReference type="OrthoDB" id="1926878at2759"/>
<proteinExistence type="inferred from homology"/>
<dbReference type="GO" id="GO:0005634">
    <property type="term" value="C:nucleus"/>
    <property type="evidence" value="ECO:0007669"/>
    <property type="project" value="TreeGrafter"/>
</dbReference>
<protein>
    <recommendedName>
        <fullName evidence="4">AAA+ ATPase domain-containing protein</fullName>
    </recommendedName>
</protein>
<dbReference type="GO" id="GO:0003688">
    <property type="term" value="F:DNA replication origin binding"/>
    <property type="evidence" value="ECO:0007669"/>
    <property type="project" value="TreeGrafter"/>
</dbReference>
<evidence type="ECO:0000259" key="4">
    <source>
        <dbReference type="SMART" id="SM00382"/>
    </source>
</evidence>
<dbReference type="Pfam" id="PF13401">
    <property type="entry name" value="AAA_22"/>
    <property type="match status" value="1"/>
</dbReference>
<dbReference type="SUPFAM" id="SSF52540">
    <property type="entry name" value="P-loop containing nucleoside triphosphate hydrolases"/>
    <property type="match status" value="1"/>
</dbReference>
<dbReference type="PANTHER" id="PTHR10763:SF26">
    <property type="entry name" value="CELL DIVISION CONTROL PROTEIN 6 HOMOLOG"/>
    <property type="match status" value="1"/>
</dbReference>
<dbReference type="InterPro" id="IPR027417">
    <property type="entry name" value="P-loop_NTPase"/>
</dbReference>
<dbReference type="GO" id="GO:0016887">
    <property type="term" value="F:ATP hydrolysis activity"/>
    <property type="evidence" value="ECO:0007669"/>
    <property type="project" value="InterPro"/>
</dbReference>
<dbReference type="GO" id="GO:0006270">
    <property type="term" value="P:DNA replication initiation"/>
    <property type="evidence" value="ECO:0007669"/>
    <property type="project" value="TreeGrafter"/>
</dbReference>
<dbReference type="InterPro" id="IPR049945">
    <property type="entry name" value="AAA_22"/>
</dbReference>
<keyword evidence="6" id="KW-1185">Reference proteome</keyword>
<dbReference type="Gene3D" id="3.40.50.300">
    <property type="entry name" value="P-loop containing nucleotide triphosphate hydrolases"/>
    <property type="match status" value="1"/>
</dbReference>
<gene>
    <name evidence="5" type="ORF">AZE42_04454</name>
</gene>
<feature type="domain" description="AAA+ ATPase" evidence="4">
    <location>
        <begin position="183"/>
        <end position="326"/>
    </location>
</feature>
<name>A0A1J8QS17_9AGAM</name>
<sequence length="658" mass="70229">MQTRSSQGSVLGKRAHHVDPKAVASPSTTDIPTLSHQMATPEQSPKSKRARMSLSAVDGDSNKENVPPFRADTWNDSTVDTPRSLRSVARTSTEIISPSRTRSARRRSSTSTVSNIPSTPATSLPALVISTPPPTPPVSLLPVYTRARGLLRSTNTSLSPIACREDEQQLILEFITSSWSNNEHTSLYISGTSGTGKTALVNSVLRSLEQSEGTSDLRVMSINCMALGGIDALWDRLYEELCRTRAPKCGAGPCKAKGKQAVEKALSTLNDKCVLVLDELDHIASSNQTLSSIFSLSQHHLSTLRVIGIANTHTLTSSLAQVSSCEASSVLTLHFGSYSSQQLLQVLHARLSPLYDTSECPEAAEQAKRFLPIPTLTLLTKKIASQTGDVRALFEVLRGAIDLAVTGSKVPDPDANPLATPLLSVKPDHILAALKAYLPTAGGGHSSSSMLSPSSSETMSKVRNLGLQTRLALLCTLLASKRMATLSVSRSANSTPTKSPLKRTSSAVSQRTAGLDVAQLHTYYSSVLTRGDNDIFTPVSRSEFSDLVGMLETVGLVSSSSACIATSPSKTSRRAGRTASFGVVKAAAGQDIKLAETVRTDEVLRGLGVSDGSPECDVREEEVKAIWARECGRIARELKMKSVSGTGVDKPFDEAFED</sequence>
<accession>A0A1J8QS17</accession>
<feature type="compositionally biased region" description="Polar residues" evidence="3">
    <location>
        <begin position="25"/>
        <end position="44"/>
    </location>
</feature>